<accession>F2BBK5</accession>
<reference evidence="1 2" key="1">
    <citation type="submission" date="2011-02" db="EMBL/GenBank/DDBJ databases">
        <authorList>
            <person name="Muzny D."/>
            <person name="Qin X."/>
            <person name="Deng J."/>
            <person name="Jiang H."/>
            <person name="Liu Y."/>
            <person name="Qu J."/>
            <person name="Song X.-Z."/>
            <person name="Zhang L."/>
            <person name="Thornton R."/>
            <person name="Coyle M."/>
            <person name="Francisco L."/>
            <person name="Jackson L."/>
            <person name="Javaid M."/>
            <person name="Korchina V."/>
            <person name="Kovar C."/>
            <person name="Mata R."/>
            <person name="Mathew T."/>
            <person name="Ngo R."/>
            <person name="Nguyen L."/>
            <person name="Nguyen N."/>
            <person name="Okwuonu G."/>
            <person name="Ongeri F."/>
            <person name="Pham C."/>
            <person name="Simmons D."/>
            <person name="Wilczek-Boney K."/>
            <person name="Hale W."/>
            <person name="Jakkamsetti A."/>
            <person name="Pham P."/>
            <person name="Ruth R."/>
            <person name="San Lucas F."/>
            <person name="Warren J."/>
            <person name="Zhang J."/>
            <person name="Zhao Z."/>
            <person name="Zhou C."/>
            <person name="Zhu D."/>
            <person name="Lee S."/>
            <person name="Bess C."/>
            <person name="Blankenburg K."/>
            <person name="Forbes L."/>
            <person name="Fu Q."/>
            <person name="Gubbala S."/>
            <person name="Hirani K."/>
            <person name="Jayaseelan J.C."/>
            <person name="Lara F."/>
            <person name="Munidasa M."/>
            <person name="Palculict T."/>
            <person name="Patil S."/>
            <person name="Pu L.-L."/>
            <person name="Saada N."/>
            <person name="Tang L."/>
            <person name="Weissenberger G."/>
            <person name="Zhu Y."/>
            <person name="Hemphill L."/>
            <person name="Shang Y."/>
            <person name="Youmans B."/>
            <person name="Ayvaz T."/>
            <person name="Ross M."/>
            <person name="Santibanez J."/>
            <person name="Aqrawi P."/>
            <person name="Gross S."/>
            <person name="Joshi V."/>
            <person name="Fowler G."/>
            <person name="Nazareth L."/>
            <person name="Reid J."/>
            <person name="Worley K."/>
            <person name="Petrosino J."/>
            <person name="Highlander S."/>
            <person name="Gibbs R."/>
        </authorList>
    </citation>
    <scope>NUCLEOTIDE SEQUENCE [LARGE SCALE GENOMIC DNA]</scope>
    <source>
        <strain evidence="1 2">ATCC BAA-1200</strain>
    </source>
</reference>
<dbReference type="AlphaFoldDB" id="F2BBK5"/>
<evidence type="ECO:0000313" key="2">
    <source>
        <dbReference type="Proteomes" id="UP000004105"/>
    </source>
</evidence>
<proteinExistence type="predicted"/>
<organism evidence="1 2">
    <name type="scientific">Neisseria bacilliformis ATCC BAA-1200</name>
    <dbReference type="NCBI Taxonomy" id="888742"/>
    <lineage>
        <taxon>Bacteria</taxon>
        <taxon>Pseudomonadati</taxon>
        <taxon>Pseudomonadota</taxon>
        <taxon>Betaproteobacteria</taxon>
        <taxon>Neisseriales</taxon>
        <taxon>Neisseriaceae</taxon>
        <taxon>Neisseria</taxon>
    </lineage>
</organism>
<sequence>MKPKILYNGARPLIVLADEGESSDLEKELAAFRNDRQTVRKAAALEIIMERFAAGEKLPSAMFHEAGEADGLKVMEFIKQPIRIYAVPIPGTKGMLLLTHSVWKKWQKTKAADLKKAANAFNKLQISGAIKCLITD</sequence>
<comment type="caution">
    <text evidence="1">The sequence shown here is derived from an EMBL/GenBank/DDBJ whole genome shotgun (WGS) entry which is preliminary data.</text>
</comment>
<dbReference type="OrthoDB" id="8612187at2"/>
<name>F2BBK5_9NEIS</name>
<evidence type="ECO:0000313" key="1">
    <source>
        <dbReference type="EMBL" id="EGF11151.1"/>
    </source>
</evidence>
<dbReference type="Proteomes" id="UP000004105">
    <property type="component" value="Unassembled WGS sequence"/>
</dbReference>
<gene>
    <name evidence="1" type="ORF">HMPREF9123_1110</name>
</gene>
<keyword evidence="2" id="KW-1185">Reference proteome</keyword>
<protein>
    <submittedName>
        <fullName evidence="1">Uncharacterized protein</fullName>
    </submittedName>
</protein>
<dbReference type="RefSeq" id="WP_007342119.1">
    <property type="nucleotide sequence ID" value="NZ_GL878494.1"/>
</dbReference>
<dbReference type="EMBL" id="AFAY01000022">
    <property type="protein sequence ID" value="EGF11151.1"/>
    <property type="molecule type" value="Genomic_DNA"/>
</dbReference>
<dbReference type="HOGENOM" id="CLU_1873212_0_0_4"/>